<proteinExistence type="inferred from homology"/>
<feature type="binding site" evidence="7">
    <location>
        <begin position="44"/>
        <end position="51"/>
    </location>
    <ligand>
        <name>ATP</name>
        <dbReference type="ChEBI" id="CHEBI:30616"/>
    </ligand>
</feature>
<dbReference type="GO" id="GO:0016887">
    <property type="term" value="F:ATP hydrolysis activity"/>
    <property type="evidence" value="ECO:0007669"/>
    <property type="project" value="InterPro"/>
</dbReference>
<feature type="compositionally biased region" description="Acidic residues" evidence="8">
    <location>
        <begin position="484"/>
        <end position="494"/>
    </location>
</feature>
<dbReference type="InterPro" id="IPR027417">
    <property type="entry name" value="P-loop_NTPase"/>
</dbReference>
<dbReference type="Gene3D" id="1.10.8.60">
    <property type="match status" value="1"/>
</dbReference>
<evidence type="ECO:0000256" key="1">
    <source>
        <dbReference type="ARBA" id="ARBA00006878"/>
    </source>
</evidence>
<dbReference type="NCBIfam" id="NF003228">
    <property type="entry name" value="PRK04195.1-4"/>
    <property type="match status" value="1"/>
</dbReference>
<comment type="subunit">
    <text evidence="7">Heteromultimer composed of small subunits (RfcS) and large subunits (RfcL).</text>
</comment>
<evidence type="ECO:0000256" key="6">
    <source>
        <dbReference type="ARBA" id="ARBA00032141"/>
    </source>
</evidence>
<dbReference type="InterPro" id="IPR047854">
    <property type="entry name" value="RFC_lid"/>
</dbReference>
<reference evidence="10 11" key="1">
    <citation type="journal article" date="2021" name="Int. J. Syst. Evol. Microbiol.">
        <title>Halobaculum halophilum sp. nov. and Halobaculum salinum sp. nov., isolated from salt lake and saline soil.</title>
        <authorList>
            <person name="Cui H.L."/>
            <person name="Shi X.W."/>
            <person name="Yin X.M."/>
            <person name="Yang X.Y."/>
            <person name="Hou J."/>
            <person name="Zhu L."/>
        </authorList>
    </citation>
    <scope>NUCLEOTIDE SEQUENCE [LARGE SCALE GENOMIC DNA]</scope>
    <source>
        <strain evidence="10 11">NBRC 109044</strain>
    </source>
</reference>
<dbReference type="GeneID" id="67176477"/>
<evidence type="ECO:0000313" key="11">
    <source>
        <dbReference type="Proteomes" id="UP000826254"/>
    </source>
</evidence>
<dbReference type="GO" id="GO:0006260">
    <property type="term" value="P:DNA replication"/>
    <property type="evidence" value="ECO:0007669"/>
    <property type="project" value="UniProtKB-UniRule"/>
</dbReference>
<comment type="similarity">
    <text evidence="1 7">Belongs to the activator 1 small subunits family. RfcL subfamily.</text>
</comment>
<evidence type="ECO:0000256" key="7">
    <source>
        <dbReference type="HAMAP-Rule" id="MF_01508"/>
    </source>
</evidence>
<dbReference type="InterPro" id="IPR023935">
    <property type="entry name" value="Rep_factor-C_lsu"/>
</dbReference>
<dbReference type="Gene3D" id="3.40.50.300">
    <property type="entry name" value="P-loop containing nucleotide triphosphate hydrolases"/>
    <property type="match status" value="1"/>
</dbReference>
<evidence type="ECO:0000259" key="9">
    <source>
        <dbReference type="SMART" id="SM00382"/>
    </source>
</evidence>
<dbReference type="HAMAP" id="MF_01508">
    <property type="entry name" value="RfcL"/>
    <property type="match status" value="1"/>
</dbReference>
<dbReference type="EMBL" id="CP081958">
    <property type="protein sequence ID" value="QZP37603.1"/>
    <property type="molecule type" value="Genomic_DNA"/>
</dbReference>
<sequence>MTDWTERYRPSSLSELRGNDKAVKGVREWADTWDDHREALVLHGSPGVGKTSAAHALAADMGWETVELNASDQRTADVIERYAGRAANNATLGGSAGGDDTGGRQLVILDEADNIHGNHDRGGKSAVTSLVKDAGQPVILIANEYYDMSRGLRNATQDIEFRDVGKRSIVPVLRDICRKEGIEFDSDALDRIAERNSGDLRGAVNDLQAVADGTDHLTLEDVITGDRDRSMGVFPFLDLVLKETESAREALQSSYDVDETPDDLTKWIEDNMLKVYDAAEATRAYDHLADADVWLGRVWASQNYSYWRYAGDNLSAGVAAARDGTKGGWTRWGRPQFYHSTSNTSDEVVRAIAERGGFSMDTARRAVLPYLQAMTHHCKPRELTVEMAAAYEFEAEHVSFVTGSGETTNKVQSIVEDAEDLRAERMEDHSGGAFAGIAPSTEAEEREDDDAEGANEGDDSQTSLADAGGSADSGESAEAAAGDIGDDAGDDADEDTRNVDPEAAEEDDGQSGLSDFM</sequence>
<feature type="domain" description="AAA+ ATPase" evidence="9">
    <location>
        <begin position="36"/>
        <end position="175"/>
    </location>
</feature>
<dbReference type="SUPFAM" id="SSF52540">
    <property type="entry name" value="P-loop containing nucleoside triphosphate hydrolases"/>
    <property type="match status" value="1"/>
</dbReference>
<evidence type="ECO:0000256" key="3">
    <source>
        <dbReference type="ARBA" id="ARBA00022705"/>
    </source>
</evidence>
<dbReference type="AlphaFoldDB" id="A0A8T8WCW4"/>
<evidence type="ECO:0000256" key="2">
    <source>
        <dbReference type="ARBA" id="ARBA00014793"/>
    </source>
</evidence>
<protein>
    <recommendedName>
        <fullName evidence="2 7">Replication factor C large subunit</fullName>
        <shortName evidence="7">RFC large subunit</shortName>
    </recommendedName>
    <alternativeName>
        <fullName evidence="6 7">Clamp loader large subunit</fullName>
    </alternativeName>
</protein>
<keyword evidence="11" id="KW-1185">Reference proteome</keyword>
<feature type="compositionally biased region" description="Acidic residues" evidence="8">
    <location>
        <begin position="442"/>
        <end position="459"/>
    </location>
</feature>
<dbReference type="InterPro" id="IPR003593">
    <property type="entry name" value="AAA+_ATPase"/>
</dbReference>
<evidence type="ECO:0000313" key="10">
    <source>
        <dbReference type="EMBL" id="QZP37603.1"/>
    </source>
</evidence>
<gene>
    <name evidence="7" type="primary">rfcL</name>
    <name evidence="10" type="ORF">K6T50_00005</name>
</gene>
<name>A0A8T8WCW4_9EURY</name>
<dbReference type="PANTHER" id="PTHR23389:SF6">
    <property type="entry name" value="REPLICATION FACTOR C SUBUNIT 1"/>
    <property type="match status" value="1"/>
</dbReference>
<evidence type="ECO:0000256" key="8">
    <source>
        <dbReference type="SAM" id="MobiDB-lite"/>
    </source>
</evidence>
<dbReference type="KEGG" id="hmp:K6T50_00005"/>
<organism evidence="10 11">
    <name type="scientific">Halobaculum magnesiiphilum</name>
    <dbReference type="NCBI Taxonomy" id="1017351"/>
    <lineage>
        <taxon>Archaea</taxon>
        <taxon>Methanobacteriati</taxon>
        <taxon>Methanobacteriota</taxon>
        <taxon>Stenosarchaea group</taxon>
        <taxon>Halobacteria</taxon>
        <taxon>Halobacteriales</taxon>
        <taxon>Haloferacaceae</taxon>
        <taxon>Halobaculum</taxon>
    </lineage>
</organism>
<accession>A0A8T8WCW4</accession>
<dbReference type="Pfam" id="PF00004">
    <property type="entry name" value="AAA"/>
    <property type="match status" value="1"/>
</dbReference>
<keyword evidence="3 7" id="KW-0235">DNA replication</keyword>
<comment type="function">
    <text evidence="7">Part of the RFC clamp loader complex which loads the PCNA sliding clamp onto DNA.</text>
</comment>
<evidence type="ECO:0000256" key="4">
    <source>
        <dbReference type="ARBA" id="ARBA00022741"/>
    </source>
</evidence>
<dbReference type="GO" id="GO:0005524">
    <property type="term" value="F:ATP binding"/>
    <property type="evidence" value="ECO:0007669"/>
    <property type="project" value="UniProtKB-UniRule"/>
</dbReference>
<dbReference type="Proteomes" id="UP000826254">
    <property type="component" value="Chromosome"/>
</dbReference>
<dbReference type="InterPro" id="IPR003959">
    <property type="entry name" value="ATPase_AAA_core"/>
</dbReference>
<dbReference type="PANTHER" id="PTHR23389">
    <property type="entry name" value="CHROMOSOME TRANSMISSION FIDELITY FACTOR 18"/>
    <property type="match status" value="1"/>
</dbReference>
<dbReference type="RefSeq" id="WP_222607412.1">
    <property type="nucleotide sequence ID" value="NZ_CP081958.1"/>
</dbReference>
<dbReference type="CDD" id="cd18140">
    <property type="entry name" value="HLD_clamp_RFC"/>
    <property type="match status" value="1"/>
</dbReference>
<dbReference type="Pfam" id="PF21960">
    <property type="entry name" value="RCF1-5-like_lid"/>
    <property type="match status" value="1"/>
</dbReference>
<keyword evidence="5 7" id="KW-0067">ATP-binding</keyword>
<feature type="region of interest" description="Disordered" evidence="8">
    <location>
        <begin position="427"/>
        <end position="517"/>
    </location>
</feature>
<evidence type="ECO:0000256" key="5">
    <source>
        <dbReference type="ARBA" id="ARBA00022840"/>
    </source>
</evidence>
<feature type="compositionally biased region" description="Low complexity" evidence="8">
    <location>
        <begin position="465"/>
        <end position="483"/>
    </location>
</feature>
<keyword evidence="4 7" id="KW-0547">Nucleotide-binding</keyword>
<dbReference type="NCBIfam" id="NF003229">
    <property type="entry name" value="PRK04195.1-5"/>
    <property type="match status" value="1"/>
</dbReference>
<dbReference type="CDD" id="cd00009">
    <property type="entry name" value="AAA"/>
    <property type="match status" value="1"/>
</dbReference>
<dbReference type="GO" id="GO:0003689">
    <property type="term" value="F:DNA clamp loader activity"/>
    <property type="evidence" value="ECO:0007669"/>
    <property type="project" value="UniProtKB-UniRule"/>
</dbReference>
<dbReference type="SMART" id="SM00382">
    <property type="entry name" value="AAA"/>
    <property type="match status" value="1"/>
</dbReference>